<evidence type="ECO:0008006" key="4">
    <source>
        <dbReference type="Google" id="ProtNLM"/>
    </source>
</evidence>
<reference evidence="2 3" key="1">
    <citation type="journal article" date="2017" name="Environ. Microbiol.">
        <title>Decay of the glycolytic pathway and adaptation to intranuclear parasitism within Enterocytozoonidae microsporidia.</title>
        <authorList>
            <person name="Wiredu Boakye D."/>
            <person name="Jaroenlak P."/>
            <person name="Prachumwat A."/>
            <person name="Williams T.A."/>
            <person name="Bateman K.S."/>
            <person name="Itsathitphaisarn O."/>
            <person name="Sritunyalucksana K."/>
            <person name="Paszkiewicz K.H."/>
            <person name="Moore K.A."/>
            <person name="Stentiford G.D."/>
            <person name="Williams B.A."/>
        </authorList>
    </citation>
    <scope>NUCLEOTIDE SEQUENCE [LARGE SCALE GENOMIC DNA]</scope>
    <source>
        <strain evidence="2 3">TH1</strain>
    </source>
</reference>
<dbReference type="EMBL" id="MNPJ01000023">
    <property type="protein sequence ID" value="OQS53977.1"/>
    <property type="molecule type" value="Genomic_DNA"/>
</dbReference>
<sequence length="75" mass="8218">MLGCMMLRCISISLRMLRTCALSLTLDRGMIFTAQTNPSLLCMADHTCPNIPIPSASPSSKSSMVVKELLILILY</sequence>
<evidence type="ECO:0000313" key="2">
    <source>
        <dbReference type="EMBL" id="OQS53977.1"/>
    </source>
</evidence>
<evidence type="ECO:0000256" key="1">
    <source>
        <dbReference type="SAM" id="SignalP"/>
    </source>
</evidence>
<dbReference type="VEuPathDB" id="MicrosporidiaDB:EHP00_2124"/>
<organism evidence="2 3">
    <name type="scientific">Ecytonucleospora hepatopenaei</name>
    <dbReference type="NCBI Taxonomy" id="646526"/>
    <lineage>
        <taxon>Eukaryota</taxon>
        <taxon>Fungi</taxon>
        <taxon>Fungi incertae sedis</taxon>
        <taxon>Microsporidia</taxon>
        <taxon>Enterocytozoonidae</taxon>
        <taxon>Ecytonucleospora</taxon>
    </lineage>
</organism>
<keyword evidence="3" id="KW-1185">Reference proteome</keyword>
<keyword evidence="1" id="KW-0732">Signal</keyword>
<gene>
    <name evidence="2" type="ORF">EHP00_2124</name>
</gene>
<dbReference type="AlphaFoldDB" id="A0A1W0E3Z6"/>
<feature type="signal peptide" evidence="1">
    <location>
        <begin position="1"/>
        <end position="21"/>
    </location>
</feature>
<protein>
    <recommendedName>
        <fullName evidence="4">Secreted protein</fullName>
    </recommendedName>
</protein>
<comment type="caution">
    <text evidence="2">The sequence shown here is derived from an EMBL/GenBank/DDBJ whole genome shotgun (WGS) entry which is preliminary data.</text>
</comment>
<name>A0A1W0E3Z6_9MICR</name>
<accession>A0A1W0E3Z6</accession>
<proteinExistence type="predicted"/>
<feature type="chain" id="PRO_5012370720" description="Secreted protein" evidence="1">
    <location>
        <begin position="22"/>
        <end position="75"/>
    </location>
</feature>
<dbReference type="Proteomes" id="UP000192758">
    <property type="component" value="Unassembled WGS sequence"/>
</dbReference>
<evidence type="ECO:0000313" key="3">
    <source>
        <dbReference type="Proteomes" id="UP000192758"/>
    </source>
</evidence>